<evidence type="ECO:0000313" key="2">
    <source>
        <dbReference type="Proteomes" id="UP001143856"/>
    </source>
</evidence>
<reference evidence="1" key="1">
    <citation type="submission" date="2022-10" db="EMBL/GenBank/DDBJ databases">
        <title>Genome Sequence of Xylaria curta.</title>
        <authorList>
            <person name="Buettner E."/>
        </authorList>
    </citation>
    <scope>NUCLEOTIDE SEQUENCE</scope>
    <source>
        <strain evidence="1">Babe10</strain>
    </source>
</reference>
<dbReference type="EMBL" id="JAPDGR010000187">
    <property type="protein sequence ID" value="KAJ2994079.1"/>
    <property type="molecule type" value="Genomic_DNA"/>
</dbReference>
<keyword evidence="2" id="KW-1185">Reference proteome</keyword>
<evidence type="ECO:0000313" key="1">
    <source>
        <dbReference type="EMBL" id="KAJ2994079.1"/>
    </source>
</evidence>
<comment type="caution">
    <text evidence="1">The sequence shown here is derived from an EMBL/GenBank/DDBJ whole genome shotgun (WGS) entry which is preliminary data.</text>
</comment>
<protein>
    <submittedName>
        <fullName evidence="1">Uncharacterized protein</fullName>
    </submittedName>
</protein>
<name>A0ACC1PKF4_9PEZI</name>
<accession>A0ACC1PKF4</accession>
<sequence>MPFPNAIFSLVPKTRHAEVAAKSSQNQAFRAKGKALRLDVGHIRSKSENGNTLVTIGRNGDIIVEGDNISRVQCSFEINPETGFVLFYDRSHRQSSQVFGKYPFEPGRPRKVLVKPKVNEKIGFGGADRNLFLFELKWYHNEAEAVMKTKVRGGLILQENPRLAETKDDVPTELPSHRETRLHTNGEQPRIRWIDQGVVGSGVYGDVRKGLNVDDGKWIAVKTMKKPENESGPEREWRRSKAKSEVELLAKIRHPHIVGYISNEGWYEDELLIFMDFKQGNLQNLMQEWDQGPKSNIRDTVCHQMLQALDFLATKGIVHRDIKPDNILYNINSDGYCFCLGDFGLSSYELLLSSLKGAPIYMAPEMMMGKQTHKSDIWSLFVTLLWTTENAQFHRLLKTKDLRADCSYEIITEAAMNEPAVNRYQAMARIDPNERASAAQMLLTFFGGLGLTTPKRVIPHLSNTQQPPAVGQQRWLSSQGFQAPAGPRIIPPNSQPRVPDTPQNQRPLRSREPSCVENDQPLRTRRGNSATAAKYHEETPPSQTPGGIAIPGAFPELGEFLGPDPFMEYLGPQGFAALGNPAEPGVFQEIGGPPGTDDIPRIEDFPNIGDFPGLSYISGAGTTFQGQ</sequence>
<gene>
    <name evidence="1" type="ORF">NUW58_g1652</name>
</gene>
<proteinExistence type="predicted"/>
<organism evidence="1 2">
    <name type="scientific">Xylaria curta</name>
    <dbReference type="NCBI Taxonomy" id="42375"/>
    <lineage>
        <taxon>Eukaryota</taxon>
        <taxon>Fungi</taxon>
        <taxon>Dikarya</taxon>
        <taxon>Ascomycota</taxon>
        <taxon>Pezizomycotina</taxon>
        <taxon>Sordariomycetes</taxon>
        <taxon>Xylariomycetidae</taxon>
        <taxon>Xylariales</taxon>
        <taxon>Xylariaceae</taxon>
        <taxon>Xylaria</taxon>
    </lineage>
</organism>
<dbReference type="Proteomes" id="UP001143856">
    <property type="component" value="Unassembled WGS sequence"/>
</dbReference>